<dbReference type="Gene3D" id="2.60.40.10">
    <property type="entry name" value="Immunoglobulins"/>
    <property type="match status" value="1"/>
</dbReference>
<dbReference type="InterPro" id="IPR026891">
    <property type="entry name" value="Fn3-like"/>
</dbReference>
<dbReference type="Gene3D" id="3.40.50.1700">
    <property type="entry name" value="Glycoside hydrolase family 3 C-terminal domain"/>
    <property type="match status" value="2"/>
</dbReference>
<evidence type="ECO:0000256" key="4">
    <source>
        <dbReference type="SAM" id="SignalP"/>
    </source>
</evidence>
<dbReference type="PANTHER" id="PTHR42721">
    <property type="entry name" value="SUGAR HYDROLASE-RELATED"/>
    <property type="match status" value="1"/>
</dbReference>
<dbReference type="Pfam" id="PF07691">
    <property type="entry name" value="PA14"/>
    <property type="match status" value="1"/>
</dbReference>
<dbReference type="GO" id="GO:0016787">
    <property type="term" value="F:hydrolase activity"/>
    <property type="evidence" value="ECO:0007669"/>
    <property type="project" value="UniProtKB-KW"/>
</dbReference>
<dbReference type="Gene3D" id="3.20.20.300">
    <property type="entry name" value="Glycoside hydrolase, family 3, N-terminal domain"/>
    <property type="match status" value="1"/>
</dbReference>
<accession>A0ABS8XRY3</accession>
<protein>
    <submittedName>
        <fullName evidence="6">Glycoside hydrolase family 3 C-terminal domain-containing protein</fullName>
    </submittedName>
</protein>
<evidence type="ECO:0000256" key="3">
    <source>
        <dbReference type="ARBA" id="ARBA00022801"/>
    </source>
</evidence>
<dbReference type="Pfam" id="PF00933">
    <property type="entry name" value="Glyco_hydro_3"/>
    <property type="match status" value="1"/>
</dbReference>
<sequence>MTSLLGRRLNAMWRLASALLIAAPLPSLADEAATVYLDARRPVTERAADLVRRLTLPEKVAQLQDGAPAIERLGLPAYGWWSEGLHGLARNGEATVFPQAIGLAASWDAPLLQAVGGVIAAEARAKSAPPAPGVSRDSARYGGLTIWSPNINLFRDPRWGRGQETYGEDPVLTARLGVAFVRGLQGPDPQHPLVIATPKHFAVHSGPERDRHQFNVNPSPHDLEDSYLPAFRATVTEAQAGSVMCAYNALGGTPACANGDLLQERLRTDWGFRGFVVTDCDAIEDMTLFHKTTPDDAEASARSLLAGTDLNCGKSFAALAQAVQRGRVSEADVDRALQRLFEARLRLGLFSPAPAVPAAPAVDPAANRALALRAARESIVLLKNNGVLPLSPRRRVAVVGPTAELLENLHANYHGVARDPITPLAGLQAALGRAQVRAAQGATLADGVPVAVPQAALRTPDGRAAGLRREVFDNAALEGKPVATRVDATLNVDFNRAPPASGLPARGYSVRWQGQLVPPAAGDYQLGLRVERCFDCAGHDRVRLYVDGRLLLDGETDQPAVTVSFKDRRPKTLRVEWLHTGEDQGLALQWLAPADAQLREAVAAARQSDAVIAFVGLSPNLEGEQLQVEVPGFDGGDRSSLDLPATQERLLQAVKATGKPLVVVLQSGSAVALRWAAEHADAVLAAWYPGEVGGQAIAETLMGRSNPAGRLPVTFYRSADDLPPFADYGMQGRTYRYFQGTPLWPFGHGLSYTRFAYSTPAVSAERLVAGQPLTVSVEVANTGRRDGDEVVQVYLEPAMPGPLSPRHALVGFQRVPLKAGERRTVQFQLDARALSRVDAAGLRAVQPGRYQLAIGGGQPGHAEVVRTGFEIEGRQLLPR</sequence>
<dbReference type="InterPro" id="IPR037524">
    <property type="entry name" value="PA14/GLEYA"/>
</dbReference>
<keyword evidence="2 4" id="KW-0732">Signal</keyword>
<dbReference type="SUPFAM" id="SSF52279">
    <property type="entry name" value="Beta-D-glucan exohydrolase, C-terminal domain"/>
    <property type="match status" value="1"/>
</dbReference>
<gene>
    <name evidence="6" type="ORF">LXT13_05595</name>
</gene>
<dbReference type="RefSeq" id="WP_233370662.1">
    <property type="nucleotide sequence ID" value="NZ_JAJTWU010000002.1"/>
</dbReference>
<dbReference type="SMART" id="SM00758">
    <property type="entry name" value="PA14"/>
    <property type="match status" value="1"/>
</dbReference>
<keyword evidence="3 6" id="KW-0378">Hydrolase</keyword>
<organism evidence="6 7">
    <name type="scientific">Pelomonas cellulosilytica</name>
    <dbReference type="NCBI Taxonomy" id="2906762"/>
    <lineage>
        <taxon>Bacteria</taxon>
        <taxon>Pseudomonadati</taxon>
        <taxon>Pseudomonadota</taxon>
        <taxon>Betaproteobacteria</taxon>
        <taxon>Burkholderiales</taxon>
        <taxon>Sphaerotilaceae</taxon>
        <taxon>Roseateles</taxon>
    </lineage>
</organism>
<dbReference type="InterPro" id="IPR002772">
    <property type="entry name" value="Glyco_hydro_3_C"/>
</dbReference>
<evidence type="ECO:0000313" key="6">
    <source>
        <dbReference type="EMBL" id="MCE4553923.1"/>
    </source>
</evidence>
<comment type="similarity">
    <text evidence="1">Belongs to the glycosyl hydrolase 3 family.</text>
</comment>
<feature type="domain" description="PA14" evidence="5">
    <location>
        <begin position="462"/>
        <end position="606"/>
    </location>
</feature>
<dbReference type="Pfam" id="PF14310">
    <property type="entry name" value="Fn3-like"/>
    <property type="match status" value="1"/>
</dbReference>
<dbReference type="InterPro" id="IPR036962">
    <property type="entry name" value="Glyco_hydro_3_N_sf"/>
</dbReference>
<dbReference type="SMART" id="SM01217">
    <property type="entry name" value="Fn3_like"/>
    <property type="match status" value="1"/>
</dbReference>
<evidence type="ECO:0000256" key="1">
    <source>
        <dbReference type="ARBA" id="ARBA00005336"/>
    </source>
</evidence>
<dbReference type="PRINTS" id="PR00133">
    <property type="entry name" value="GLHYDRLASE3"/>
</dbReference>
<dbReference type="InterPro" id="IPR001764">
    <property type="entry name" value="Glyco_hydro_3_N"/>
</dbReference>
<reference evidence="6 7" key="1">
    <citation type="submission" date="2021-12" db="EMBL/GenBank/DDBJ databases">
        <title>Genome seq of P8.</title>
        <authorList>
            <person name="Seo T."/>
        </authorList>
    </citation>
    <scope>NUCLEOTIDE SEQUENCE [LARGE SCALE GENOMIC DNA]</scope>
    <source>
        <strain evidence="6 7">P8</strain>
    </source>
</reference>
<dbReference type="Pfam" id="PF01915">
    <property type="entry name" value="Glyco_hydro_3_C"/>
    <property type="match status" value="1"/>
</dbReference>
<evidence type="ECO:0000313" key="7">
    <source>
        <dbReference type="Proteomes" id="UP001200741"/>
    </source>
</evidence>
<dbReference type="InterPro" id="IPR044993">
    <property type="entry name" value="BXL"/>
</dbReference>
<feature type="signal peptide" evidence="4">
    <location>
        <begin position="1"/>
        <end position="29"/>
    </location>
</feature>
<dbReference type="EMBL" id="JAJTWU010000002">
    <property type="protein sequence ID" value="MCE4553923.1"/>
    <property type="molecule type" value="Genomic_DNA"/>
</dbReference>
<evidence type="ECO:0000256" key="2">
    <source>
        <dbReference type="ARBA" id="ARBA00022729"/>
    </source>
</evidence>
<proteinExistence type="inferred from homology"/>
<feature type="chain" id="PRO_5046584989" evidence="4">
    <location>
        <begin position="30"/>
        <end position="879"/>
    </location>
</feature>
<dbReference type="InterPro" id="IPR011658">
    <property type="entry name" value="PA14_dom"/>
</dbReference>
<dbReference type="PROSITE" id="PS51820">
    <property type="entry name" value="PA14"/>
    <property type="match status" value="1"/>
</dbReference>
<dbReference type="SUPFAM" id="SSF56988">
    <property type="entry name" value="Anthrax protective antigen"/>
    <property type="match status" value="1"/>
</dbReference>
<dbReference type="InterPro" id="IPR017853">
    <property type="entry name" value="GH"/>
</dbReference>
<name>A0ABS8XRY3_9BURK</name>
<keyword evidence="7" id="KW-1185">Reference proteome</keyword>
<dbReference type="Proteomes" id="UP001200741">
    <property type="component" value="Unassembled WGS sequence"/>
</dbReference>
<comment type="caution">
    <text evidence="6">The sequence shown here is derived from an EMBL/GenBank/DDBJ whole genome shotgun (WGS) entry which is preliminary data.</text>
</comment>
<dbReference type="SUPFAM" id="SSF51445">
    <property type="entry name" value="(Trans)glycosidases"/>
    <property type="match status" value="1"/>
</dbReference>
<evidence type="ECO:0000259" key="5">
    <source>
        <dbReference type="PROSITE" id="PS51820"/>
    </source>
</evidence>
<dbReference type="PANTHER" id="PTHR42721:SF3">
    <property type="entry name" value="BETA-D-XYLOSIDASE 5-RELATED"/>
    <property type="match status" value="1"/>
</dbReference>
<dbReference type="InterPro" id="IPR036881">
    <property type="entry name" value="Glyco_hydro_3_C_sf"/>
</dbReference>
<dbReference type="InterPro" id="IPR013783">
    <property type="entry name" value="Ig-like_fold"/>
</dbReference>